<reference evidence="1 2" key="1">
    <citation type="submission" date="2024-01" db="EMBL/GenBank/DDBJ databases">
        <title>The genomes of 5 underutilized Papilionoideae crops provide insights into root nodulation and disease resistanc.</title>
        <authorList>
            <person name="Jiang F."/>
        </authorList>
    </citation>
    <scope>NUCLEOTIDE SEQUENCE [LARGE SCALE GENOMIC DNA]</scope>
    <source>
        <strain evidence="1">LVBAO_FW01</strain>
        <tissue evidence="1">Leaves</tissue>
    </source>
</reference>
<evidence type="ECO:0000313" key="2">
    <source>
        <dbReference type="Proteomes" id="UP001367508"/>
    </source>
</evidence>
<dbReference type="Proteomes" id="UP001367508">
    <property type="component" value="Unassembled WGS sequence"/>
</dbReference>
<comment type="caution">
    <text evidence="1">The sequence shown here is derived from an EMBL/GenBank/DDBJ whole genome shotgun (WGS) entry which is preliminary data.</text>
</comment>
<organism evidence="1 2">
    <name type="scientific">Canavalia gladiata</name>
    <name type="common">Sword bean</name>
    <name type="synonym">Dolichos gladiatus</name>
    <dbReference type="NCBI Taxonomy" id="3824"/>
    <lineage>
        <taxon>Eukaryota</taxon>
        <taxon>Viridiplantae</taxon>
        <taxon>Streptophyta</taxon>
        <taxon>Embryophyta</taxon>
        <taxon>Tracheophyta</taxon>
        <taxon>Spermatophyta</taxon>
        <taxon>Magnoliopsida</taxon>
        <taxon>eudicotyledons</taxon>
        <taxon>Gunneridae</taxon>
        <taxon>Pentapetalae</taxon>
        <taxon>rosids</taxon>
        <taxon>fabids</taxon>
        <taxon>Fabales</taxon>
        <taxon>Fabaceae</taxon>
        <taxon>Papilionoideae</taxon>
        <taxon>50 kb inversion clade</taxon>
        <taxon>NPAAA clade</taxon>
        <taxon>indigoferoid/millettioid clade</taxon>
        <taxon>Phaseoleae</taxon>
        <taxon>Canavalia</taxon>
    </lineage>
</organism>
<sequence>MSIIAKHPSEYACKSIHTVHNQAMQICIPGLESGVGKGQFEVYRLGWDAEAIFLLRSRRPPYRIDEEEFLTPAPPLTVTIGTLECGQDRNRRFTLPWCEIQGTSPRETKTGESTSEEIAQAPCRKEKPLRTLLRAPPNQFGRDPQASYHKMCIASYHKMCI</sequence>
<dbReference type="EMBL" id="JAYMYQ010000004">
    <property type="protein sequence ID" value="KAK7338093.1"/>
    <property type="molecule type" value="Genomic_DNA"/>
</dbReference>
<dbReference type="AlphaFoldDB" id="A0AAN9LR93"/>
<proteinExistence type="predicted"/>
<protein>
    <submittedName>
        <fullName evidence="1">Uncharacterized protein</fullName>
    </submittedName>
</protein>
<gene>
    <name evidence="1" type="ORF">VNO77_18692</name>
</gene>
<accession>A0AAN9LR93</accession>
<evidence type="ECO:0000313" key="1">
    <source>
        <dbReference type="EMBL" id="KAK7338093.1"/>
    </source>
</evidence>
<keyword evidence="2" id="KW-1185">Reference proteome</keyword>
<name>A0AAN9LR93_CANGL</name>